<keyword evidence="1" id="KW-0812">Transmembrane</keyword>
<dbReference type="EMBL" id="LR215729">
    <property type="protein sequence ID" value="VEV96740.1"/>
    <property type="molecule type" value="Genomic_DNA"/>
</dbReference>
<dbReference type="AlphaFoldDB" id="A0A653E1Z1"/>
<proteinExistence type="predicted"/>
<dbReference type="RefSeq" id="WP_150548029.1">
    <property type="nucleotide sequence ID" value="NZ_JBALWF010000019.1"/>
</dbReference>
<evidence type="ECO:0000259" key="2">
    <source>
        <dbReference type="Pfam" id="PF01569"/>
    </source>
</evidence>
<feature type="transmembrane region" description="Helical" evidence="1">
    <location>
        <begin position="120"/>
        <end position="137"/>
    </location>
</feature>
<dbReference type="Pfam" id="PF01569">
    <property type="entry name" value="PAP2"/>
    <property type="match status" value="1"/>
</dbReference>
<keyword evidence="1" id="KW-0472">Membrane</keyword>
<gene>
    <name evidence="3" type="ORF">PMYSY11_1693</name>
</gene>
<sequence length="282" mass="32176">MPTSSSRTFYLFNVWLPLLCAVAIFVIFDMTNIDVAISNWFYDPATHSFVLQHSVLFEKATHKWPRIIPNWTGEFAIIGSLLSFVWPLLSKGQHPKMLGTLQRFKLAGPLRWFAEHRRDLLFIVVSFAITTGFIHYFKSHTSIYCPVETTLYGGLQAKMEWYENFTLLNKAGDGRCWPGGHASGGFTMLALYFVARRYRWQHAYKLLGAIMLLGFIFGTTRVFQGWHYMSHTFWSGVVVWFSMLLTALAFYGREALQQPPLGADEVPVASREATPEALPANS</sequence>
<dbReference type="InterPro" id="IPR000326">
    <property type="entry name" value="PAP2/HPO"/>
</dbReference>
<feature type="domain" description="Phosphatidic acid phosphatase type 2/haloperoxidase" evidence="2">
    <location>
        <begin position="120"/>
        <end position="250"/>
    </location>
</feature>
<organism evidence="3">
    <name type="scientific">Pseudomonas marincola</name>
    <dbReference type="NCBI Taxonomy" id="437900"/>
    <lineage>
        <taxon>Bacteria</taxon>
        <taxon>Pseudomonadati</taxon>
        <taxon>Pseudomonadota</taxon>
        <taxon>Gammaproteobacteria</taxon>
        <taxon>Pseudomonadales</taxon>
        <taxon>Pseudomonadaceae</taxon>
        <taxon>Pseudomonas</taxon>
    </lineage>
</organism>
<feature type="transmembrane region" description="Helical" evidence="1">
    <location>
        <begin position="9"/>
        <end position="28"/>
    </location>
</feature>
<evidence type="ECO:0000313" key="3">
    <source>
        <dbReference type="EMBL" id="VEV96740.1"/>
    </source>
</evidence>
<protein>
    <submittedName>
        <fullName evidence="3">Phosphatidic acid phosphatase</fullName>
    </submittedName>
</protein>
<feature type="transmembrane region" description="Helical" evidence="1">
    <location>
        <begin position="177"/>
        <end position="194"/>
    </location>
</feature>
<feature type="transmembrane region" description="Helical" evidence="1">
    <location>
        <begin position="232"/>
        <end position="251"/>
    </location>
</feature>
<keyword evidence="1" id="KW-1133">Transmembrane helix</keyword>
<evidence type="ECO:0000256" key="1">
    <source>
        <dbReference type="SAM" id="Phobius"/>
    </source>
</evidence>
<dbReference type="SUPFAM" id="SSF48317">
    <property type="entry name" value="Acid phosphatase/Vanadium-dependent haloperoxidase"/>
    <property type="match status" value="1"/>
</dbReference>
<dbReference type="CDD" id="cd03396">
    <property type="entry name" value="PAP2_like_6"/>
    <property type="match status" value="1"/>
</dbReference>
<dbReference type="InterPro" id="IPR036938">
    <property type="entry name" value="PAP2/HPO_sf"/>
</dbReference>
<feature type="transmembrane region" description="Helical" evidence="1">
    <location>
        <begin position="206"/>
        <end position="226"/>
    </location>
</feature>
<accession>A0A653E1Z1</accession>
<reference evidence="3" key="1">
    <citation type="submission" date="2019-02" db="EMBL/GenBank/DDBJ databases">
        <authorList>
            <consortium name="Genoscope - CEA"/>
            <person name="William W."/>
        </authorList>
    </citation>
    <scope>NUCLEOTIDE SEQUENCE [LARGE SCALE GENOMIC DNA]</scope>
    <source>
        <strain evidence="3">YSy11</strain>
    </source>
</reference>
<name>A0A653E1Z1_9PSED</name>
<feature type="transmembrane region" description="Helical" evidence="1">
    <location>
        <begin position="71"/>
        <end position="89"/>
    </location>
</feature>